<evidence type="ECO:0000256" key="4">
    <source>
        <dbReference type="ARBA" id="ARBA00023004"/>
    </source>
</evidence>
<dbReference type="InterPro" id="IPR016431">
    <property type="entry name" value="Pyrv-formate_lyase-activ_prd"/>
</dbReference>
<dbReference type="EMBL" id="FOHQ01000001">
    <property type="protein sequence ID" value="SES63766.1"/>
    <property type="molecule type" value="Genomic_DNA"/>
</dbReference>
<accession>A0A1H9Y4H8</accession>
<evidence type="ECO:0000259" key="7">
    <source>
        <dbReference type="PROSITE" id="PS51918"/>
    </source>
</evidence>
<keyword evidence="8" id="KW-0670">Pyruvate</keyword>
<keyword evidence="8" id="KW-0456">Lyase</keyword>
<dbReference type="PANTHER" id="PTHR30352">
    <property type="entry name" value="PYRUVATE FORMATE-LYASE-ACTIVATING ENZYME"/>
    <property type="match status" value="1"/>
</dbReference>
<feature type="binding site" evidence="6">
    <location>
        <position position="92"/>
    </location>
    <ligand>
        <name>[4Fe-4S] cluster</name>
        <dbReference type="ChEBI" id="CHEBI:49883"/>
        <note>4Fe-4S-S-AdoMet</note>
    </ligand>
</feature>
<evidence type="ECO:0000256" key="1">
    <source>
        <dbReference type="ARBA" id="ARBA00022485"/>
    </source>
</evidence>
<keyword evidence="5 6" id="KW-0411">Iron-sulfur</keyword>
<feature type="binding site" evidence="6">
    <location>
        <position position="96"/>
    </location>
    <ligand>
        <name>[4Fe-4S] cluster</name>
        <dbReference type="ChEBI" id="CHEBI:49883"/>
        <note>4Fe-4S-S-AdoMet</note>
    </ligand>
</feature>
<protein>
    <submittedName>
        <fullName evidence="8">Pyruvate formate lyase activating enzyme</fullName>
    </submittedName>
</protein>
<evidence type="ECO:0000313" key="9">
    <source>
        <dbReference type="Proteomes" id="UP000243338"/>
    </source>
</evidence>
<keyword evidence="9" id="KW-1185">Reference proteome</keyword>
<dbReference type="CDD" id="cd01335">
    <property type="entry name" value="Radical_SAM"/>
    <property type="match status" value="1"/>
</dbReference>
<dbReference type="Proteomes" id="UP000243338">
    <property type="component" value="Unassembled WGS sequence"/>
</dbReference>
<evidence type="ECO:0000256" key="5">
    <source>
        <dbReference type="ARBA" id="ARBA00023014"/>
    </source>
</evidence>
<keyword evidence="2 6" id="KW-0949">S-adenosyl-L-methionine</keyword>
<dbReference type="SFLD" id="SFLDG01101">
    <property type="entry name" value="Uncharacterised_Radical_SAM_Su"/>
    <property type="match status" value="1"/>
</dbReference>
<dbReference type="GO" id="GO:0051539">
    <property type="term" value="F:4 iron, 4 sulfur cluster binding"/>
    <property type="evidence" value="ECO:0007669"/>
    <property type="project" value="UniProtKB-KW"/>
</dbReference>
<dbReference type="SFLD" id="SFLDG01067">
    <property type="entry name" value="SPASM/twitch_domain_containing"/>
    <property type="match status" value="1"/>
</dbReference>
<dbReference type="PROSITE" id="PS51918">
    <property type="entry name" value="RADICAL_SAM"/>
    <property type="match status" value="1"/>
</dbReference>
<feature type="domain" description="Radical SAM core" evidence="7">
    <location>
        <begin position="77"/>
        <end position="289"/>
    </location>
</feature>
<dbReference type="InterPro" id="IPR007197">
    <property type="entry name" value="rSAM"/>
</dbReference>
<dbReference type="NCBIfam" id="TIGR04337">
    <property type="entry name" value="AmmeMemoSam_rS"/>
    <property type="match status" value="1"/>
</dbReference>
<dbReference type="InterPro" id="IPR013785">
    <property type="entry name" value="Aldolase_TIM"/>
</dbReference>
<evidence type="ECO:0000256" key="6">
    <source>
        <dbReference type="PIRSR" id="PIRSR004869-50"/>
    </source>
</evidence>
<dbReference type="InterPro" id="IPR027596">
    <property type="entry name" value="AmmeMemoSam_rS"/>
</dbReference>
<dbReference type="PIRSF" id="PIRSF004869">
    <property type="entry name" value="PflX_prd"/>
    <property type="match status" value="1"/>
</dbReference>
<name>A0A1H9Y4H8_9EURY</name>
<reference evidence="9" key="1">
    <citation type="submission" date="2016-10" db="EMBL/GenBank/DDBJ databases">
        <authorList>
            <person name="Varghese N."/>
            <person name="Submissions S."/>
        </authorList>
    </citation>
    <scope>NUCLEOTIDE SEQUENCE [LARGE SCALE GENOMIC DNA]</scope>
    <source>
        <strain evidence="9">SLH 33</strain>
    </source>
</reference>
<organism evidence="8 9">
    <name type="scientific">Methanococcoides vulcani</name>
    <dbReference type="NCBI Taxonomy" id="1353158"/>
    <lineage>
        <taxon>Archaea</taxon>
        <taxon>Methanobacteriati</taxon>
        <taxon>Methanobacteriota</taxon>
        <taxon>Stenosarchaea group</taxon>
        <taxon>Methanomicrobia</taxon>
        <taxon>Methanosarcinales</taxon>
        <taxon>Methanosarcinaceae</taxon>
        <taxon>Methanococcoides</taxon>
    </lineage>
</organism>
<keyword evidence="4 6" id="KW-0408">Iron</keyword>
<dbReference type="AlphaFoldDB" id="A0A1H9Y4H8"/>
<dbReference type="Gene3D" id="3.20.20.70">
    <property type="entry name" value="Aldolase class I"/>
    <property type="match status" value="1"/>
</dbReference>
<dbReference type="STRING" id="1353158.SAMN04488587_0237"/>
<keyword evidence="1" id="KW-0004">4Fe-4S</keyword>
<dbReference type="Pfam" id="PF04055">
    <property type="entry name" value="Radical_SAM"/>
    <property type="match status" value="1"/>
</dbReference>
<proteinExistence type="predicted"/>
<evidence type="ECO:0000313" key="8">
    <source>
        <dbReference type="EMBL" id="SES63766.1"/>
    </source>
</evidence>
<dbReference type="SUPFAM" id="SSF102114">
    <property type="entry name" value="Radical SAM enzymes"/>
    <property type="match status" value="1"/>
</dbReference>
<dbReference type="SFLD" id="SFLDS00029">
    <property type="entry name" value="Radical_SAM"/>
    <property type="match status" value="1"/>
</dbReference>
<dbReference type="GO" id="GO:0046872">
    <property type="term" value="F:metal ion binding"/>
    <property type="evidence" value="ECO:0007669"/>
    <property type="project" value="UniProtKB-KW"/>
</dbReference>
<evidence type="ECO:0000256" key="3">
    <source>
        <dbReference type="ARBA" id="ARBA00022723"/>
    </source>
</evidence>
<keyword evidence="3 6" id="KW-0479">Metal-binding</keyword>
<dbReference type="PANTHER" id="PTHR30352:SF5">
    <property type="entry name" value="PYRUVATE FORMATE-LYASE 1-ACTIVATING ENZYME"/>
    <property type="match status" value="1"/>
</dbReference>
<dbReference type="GO" id="GO:0016829">
    <property type="term" value="F:lyase activity"/>
    <property type="evidence" value="ECO:0007669"/>
    <property type="project" value="UniProtKB-KW"/>
</dbReference>
<feature type="binding site" evidence="6">
    <location>
        <position position="99"/>
    </location>
    <ligand>
        <name>[4Fe-4S] cluster</name>
        <dbReference type="ChEBI" id="CHEBI:49883"/>
        <note>4Fe-4S-S-AdoMet</note>
    </ligand>
</feature>
<dbReference type="InterPro" id="IPR034457">
    <property type="entry name" value="Organic_radical-activating"/>
</dbReference>
<gene>
    <name evidence="8" type="ORF">SAMN04488587_0237</name>
</gene>
<comment type="cofactor">
    <cofactor evidence="6">
        <name>[4Fe-4S] cluster</name>
        <dbReference type="ChEBI" id="CHEBI:49883"/>
    </cofactor>
    <text evidence="6">Binds 1 [4Fe-4S] cluster. The cluster is coordinated with 3 cysteines and an exchangeable S-adenosyl-L-methionine.</text>
</comment>
<evidence type="ECO:0000256" key="2">
    <source>
        <dbReference type="ARBA" id="ARBA00022691"/>
    </source>
</evidence>
<sequence>MGSMKLTNPCIKEALLYKKLDSGVRCETCERLCKIAPDKLGFCKTRKNIDGKLYTLEYGDVGSFISANPMEKKPFYHFWPGSFALTVGTWSCNFRCPWCQNYHMSTRPPDPERCNYLSPEDFIGLVKAYDCQGTSISFNEPTLLLEYSLDVFDLAKEEGFYNTYVTNGYMTPKALKLLIEHGLDAMNIDIKGDDEAVREYCGGVDVNKIWRNASQAKKQGVWVEITTLIIPGVNEDEECLRSIASRIRRELGESTPWHVTQYYPAYKAIEIGLFRGRTPVELLERAWHIGKEEGLNYVYVGNVPDHRYDNTYCPNCNEPLIERSIFDVVSYRITEDKKCPICGESIPIIGEGKERITSVF</sequence>
<dbReference type="InterPro" id="IPR058240">
    <property type="entry name" value="rSAM_sf"/>
</dbReference>